<keyword evidence="1" id="KW-0614">Plasmid</keyword>
<keyword evidence="2" id="KW-1185">Reference proteome</keyword>
<gene>
    <name evidence="1" type="ORF">P6F46_28590</name>
</gene>
<reference evidence="1 2" key="1">
    <citation type="journal article" date="2023" name="Int. J. Mol. Sci.">
        <title>Pathogenicity and Genomic Characterization of a Novel Genospecies, Bacillus shihchuchen, of the Bacillus cereus Group Isolated from Chinese Softshell Turtle (Pelodiscus sinensis).</title>
        <authorList>
            <person name="Cheng L.W."/>
            <person name="Byadgi O.V."/>
            <person name="Tsai C.E."/>
            <person name="Wang P.C."/>
            <person name="Chen S.C."/>
        </authorList>
    </citation>
    <scope>NUCLEOTIDE SEQUENCE [LARGE SCALE GENOMIC DNA]</scope>
    <source>
        <strain evidence="1 2">QF108-045</strain>
    </source>
</reference>
<organism evidence="1 2">
    <name type="scientific">Bacillus shihchuchen</name>
    <dbReference type="NCBI Taxonomy" id="3036942"/>
    <lineage>
        <taxon>Bacteria</taxon>
        <taxon>Bacillati</taxon>
        <taxon>Bacillota</taxon>
        <taxon>Bacilli</taxon>
        <taxon>Bacillales</taxon>
        <taxon>Bacillaceae</taxon>
        <taxon>Bacillus</taxon>
        <taxon>Bacillus cereus group</taxon>
    </lineage>
</organism>
<sequence length="66" mass="7676">MTRDVEGVFQEKLTMYPHLKAIRERLWMKDRKSRVSVMVGAGFSLNAKRVEATFEGMALWSDLKND</sequence>
<evidence type="ECO:0000313" key="2">
    <source>
        <dbReference type="Proteomes" id="UP001229716"/>
    </source>
</evidence>
<accession>A0ABT7KZ89</accession>
<comment type="caution">
    <text evidence="1">The sequence shown here is derived from an EMBL/GenBank/DDBJ whole genome shotgun (WGS) entry which is preliminary data.</text>
</comment>
<proteinExistence type="predicted"/>
<geneLocation type="plasmid" evidence="1">
    <name>pBS01</name>
</geneLocation>
<dbReference type="Proteomes" id="UP001229716">
    <property type="component" value="Unassembled WGS sequence"/>
</dbReference>
<dbReference type="EMBL" id="JASWHZ010000002">
    <property type="protein sequence ID" value="MDL2419469.1"/>
    <property type="molecule type" value="Genomic_DNA"/>
</dbReference>
<evidence type="ECO:0000313" key="1">
    <source>
        <dbReference type="EMBL" id="MDL2419469.1"/>
    </source>
</evidence>
<name>A0ABT7KZ89_9BACI</name>
<protein>
    <submittedName>
        <fullName evidence="1">Uncharacterized protein</fullName>
    </submittedName>
</protein>